<keyword evidence="16" id="KW-1185">Reference proteome</keyword>
<dbReference type="RefSeq" id="WP_262309377.1">
    <property type="nucleotide sequence ID" value="NZ_CP106679.1"/>
</dbReference>
<keyword evidence="2" id="KW-0479">Metal-binding</keyword>
<dbReference type="CDD" id="cd17920">
    <property type="entry name" value="DEXHc_RecQ"/>
    <property type="match status" value="1"/>
</dbReference>
<comment type="similarity">
    <text evidence="1">Belongs to the helicase family. RecQ subfamily.</text>
</comment>
<dbReference type="Gene3D" id="1.10.10.10">
    <property type="entry name" value="Winged helix-like DNA-binding domain superfamily/Winged helix DNA-binding domain"/>
    <property type="match status" value="1"/>
</dbReference>
<evidence type="ECO:0000256" key="1">
    <source>
        <dbReference type="ARBA" id="ARBA00005446"/>
    </source>
</evidence>
<protein>
    <recommendedName>
        <fullName evidence="11">ATP-dependent DNA helicase RecQ</fullName>
        <ecNumber evidence="10">5.6.2.4</ecNumber>
    </recommendedName>
    <alternativeName>
        <fullName evidence="12">DNA 3'-5' helicase RecQ</fullName>
    </alternativeName>
</protein>
<dbReference type="PROSITE" id="PS51194">
    <property type="entry name" value="HELICASE_CTER"/>
    <property type="match status" value="1"/>
</dbReference>
<dbReference type="InterPro" id="IPR001650">
    <property type="entry name" value="Helicase_C-like"/>
</dbReference>
<evidence type="ECO:0000256" key="11">
    <source>
        <dbReference type="ARBA" id="ARBA00044535"/>
    </source>
</evidence>
<feature type="domain" description="Helicase C-terminal" evidence="14">
    <location>
        <begin position="217"/>
        <end position="363"/>
    </location>
</feature>
<name>A0ABY6CN47_9BACT</name>
<evidence type="ECO:0000259" key="14">
    <source>
        <dbReference type="PROSITE" id="PS51194"/>
    </source>
</evidence>
<dbReference type="GO" id="GO:0004386">
    <property type="term" value="F:helicase activity"/>
    <property type="evidence" value="ECO:0007669"/>
    <property type="project" value="UniProtKB-KW"/>
</dbReference>
<dbReference type="InterPro" id="IPR004589">
    <property type="entry name" value="DNA_helicase_ATP-dep_RecQ"/>
</dbReference>
<comment type="catalytic activity">
    <reaction evidence="9">
        <text>Couples ATP hydrolysis with the unwinding of duplex DNA by translocating in the 3'-5' direction.</text>
        <dbReference type="EC" id="5.6.2.4"/>
    </reaction>
</comment>
<evidence type="ECO:0000256" key="5">
    <source>
        <dbReference type="ARBA" id="ARBA00022806"/>
    </source>
</evidence>
<evidence type="ECO:0000313" key="16">
    <source>
        <dbReference type="Proteomes" id="UP001065174"/>
    </source>
</evidence>
<dbReference type="InterPro" id="IPR011545">
    <property type="entry name" value="DEAD/DEAH_box_helicase_dom"/>
</dbReference>
<feature type="domain" description="Helicase ATP-binding" evidence="13">
    <location>
        <begin position="25"/>
        <end position="193"/>
    </location>
</feature>
<evidence type="ECO:0000256" key="8">
    <source>
        <dbReference type="ARBA" id="ARBA00023235"/>
    </source>
</evidence>
<dbReference type="SUPFAM" id="SSF52540">
    <property type="entry name" value="P-loop containing nucleoside triphosphate hydrolases"/>
    <property type="match status" value="1"/>
</dbReference>
<dbReference type="InterPro" id="IPR027417">
    <property type="entry name" value="P-loop_NTPase"/>
</dbReference>
<evidence type="ECO:0000256" key="12">
    <source>
        <dbReference type="ARBA" id="ARBA00044550"/>
    </source>
</evidence>
<dbReference type="InterPro" id="IPR032284">
    <property type="entry name" value="RecQ_Zn-bd"/>
</dbReference>
<dbReference type="NCBIfam" id="TIGR00614">
    <property type="entry name" value="recQ_fam"/>
    <property type="match status" value="1"/>
</dbReference>
<accession>A0ABY6CN47</accession>
<dbReference type="Pfam" id="PF16124">
    <property type="entry name" value="RecQ_Zn_bind"/>
    <property type="match status" value="1"/>
</dbReference>
<keyword evidence="6" id="KW-0067">ATP-binding</keyword>
<dbReference type="Pfam" id="PF00270">
    <property type="entry name" value="DEAD"/>
    <property type="match status" value="1"/>
</dbReference>
<gene>
    <name evidence="15" type="ORF">N6H18_16455</name>
</gene>
<keyword evidence="7" id="KW-0238">DNA-binding</keyword>
<evidence type="ECO:0000256" key="10">
    <source>
        <dbReference type="ARBA" id="ARBA00034808"/>
    </source>
</evidence>
<dbReference type="PANTHER" id="PTHR13710:SF105">
    <property type="entry name" value="ATP-DEPENDENT DNA HELICASE Q1"/>
    <property type="match status" value="1"/>
</dbReference>
<proteinExistence type="inferred from homology"/>
<dbReference type="EC" id="5.6.2.4" evidence="10"/>
<dbReference type="InterPro" id="IPR014001">
    <property type="entry name" value="Helicase_ATP-bd"/>
</dbReference>
<evidence type="ECO:0000256" key="3">
    <source>
        <dbReference type="ARBA" id="ARBA00022741"/>
    </source>
</evidence>
<dbReference type="Gene3D" id="3.40.50.300">
    <property type="entry name" value="P-loop containing nucleotide triphosphate hydrolases"/>
    <property type="match status" value="2"/>
</dbReference>
<evidence type="ECO:0000256" key="4">
    <source>
        <dbReference type="ARBA" id="ARBA00022801"/>
    </source>
</evidence>
<dbReference type="Proteomes" id="UP001065174">
    <property type="component" value="Chromosome"/>
</dbReference>
<evidence type="ECO:0000256" key="6">
    <source>
        <dbReference type="ARBA" id="ARBA00022840"/>
    </source>
</evidence>
<evidence type="ECO:0000259" key="13">
    <source>
        <dbReference type="PROSITE" id="PS51192"/>
    </source>
</evidence>
<dbReference type="EMBL" id="CP106679">
    <property type="protein sequence ID" value="UXP31938.1"/>
    <property type="molecule type" value="Genomic_DNA"/>
</dbReference>
<sequence>MATPHDILKQYWGYEDFRPMQLDIIESVLAGKDTLALLPTGGGKSICFQVPALMLEGVCLVISPLVALMNDQVYQLKKRGIKAAALYSGLPNREIDVLLDNCVQGQVKFLYVAPERLTSDLFVARVKQMNVSLLAVDEAHCISQWGYDFRPSYADIAQVYDILPAVKKIALTATATKDVKQDICEKLSFVNPQIFQKSFARKNLSYSVFDLENKGPKMLEILTNVKGSAIVYVRSRKETENVAKFLYQKGISSDFYHAGLAPDVRQKKQEEWIKNIRRVMVCTNAFGMGIDKPDVRIVIHLDLPDSLESYYQEAGRAGRDERNAYAILLYNATDVFNLERSEKLRNPSLEYVERIYQALANYYKLATGSSEWQSFDFDLKAFSYQYNLQAMEVYHTIKKLQEMGLLLLSENSSRGSSLTINVSNKEIYKFVIANARYDALFKALLRLYGGELYLDFMTISEFELAKVSQDSKSEVIKKLNFLSQNGMVIYDPLKTKPQLTYLMPRQEQSALKRYYRLTEPRQEVIKQKTQAMVAYTQNRTGCRTRIFQEYFDEVVYLNCGVCDVCIKAKKEEGFEVEIEKAQRAILHALETKKRQTLAALKQSSGQHNDFVLTEAIRGLMDDGIVYLNSDDLIEMVPR</sequence>
<dbReference type="InterPro" id="IPR036388">
    <property type="entry name" value="WH-like_DNA-bd_sf"/>
</dbReference>
<keyword evidence="8" id="KW-0413">Isomerase</keyword>
<dbReference type="Pfam" id="PF00271">
    <property type="entry name" value="Helicase_C"/>
    <property type="match status" value="1"/>
</dbReference>
<evidence type="ECO:0000256" key="7">
    <source>
        <dbReference type="ARBA" id="ARBA00023125"/>
    </source>
</evidence>
<reference evidence="15" key="1">
    <citation type="submission" date="2022-09" db="EMBL/GenBank/DDBJ databases">
        <title>Comparative genomics and taxonomic characterization of three novel marine species of genus Reichenbachiella exhibiting antioxidant and polysaccharide degradation activities.</title>
        <authorList>
            <person name="Muhammad N."/>
            <person name="Lee Y.-J."/>
            <person name="Ko J."/>
            <person name="Kim S.-G."/>
        </authorList>
    </citation>
    <scope>NUCLEOTIDE SEQUENCE</scope>
    <source>
        <strain evidence="15">BKB1-1</strain>
    </source>
</reference>
<dbReference type="SMART" id="SM00487">
    <property type="entry name" value="DEXDc"/>
    <property type="match status" value="1"/>
</dbReference>
<dbReference type="PROSITE" id="PS51192">
    <property type="entry name" value="HELICASE_ATP_BIND_1"/>
    <property type="match status" value="1"/>
</dbReference>
<evidence type="ECO:0000313" key="15">
    <source>
        <dbReference type="EMBL" id="UXP31938.1"/>
    </source>
</evidence>
<dbReference type="PANTHER" id="PTHR13710">
    <property type="entry name" value="DNA HELICASE RECQ FAMILY MEMBER"/>
    <property type="match status" value="1"/>
</dbReference>
<keyword evidence="3" id="KW-0547">Nucleotide-binding</keyword>
<evidence type="ECO:0000256" key="9">
    <source>
        <dbReference type="ARBA" id="ARBA00034617"/>
    </source>
</evidence>
<evidence type="ECO:0000256" key="2">
    <source>
        <dbReference type="ARBA" id="ARBA00022723"/>
    </source>
</evidence>
<keyword evidence="5 15" id="KW-0347">Helicase</keyword>
<organism evidence="15 16">
    <name type="scientific">Reichenbachiella agarivorans</name>
    <dbReference type="NCBI Taxonomy" id="2979464"/>
    <lineage>
        <taxon>Bacteria</taxon>
        <taxon>Pseudomonadati</taxon>
        <taxon>Bacteroidota</taxon>
        <taxon>Cytophagia</taxon>
        <taxon>Cytophagales</taxon>
        <taxon>Reichenbachiellaceae</taxon>
        <taxon>Reichenbachiella</taxon>
    </lineage>
</organism>
<keyword evidence="4" id="KW-0378">Hydrolase</keyword>
<dbReference type="SMART" id="SM00490">
    <property type="entry name" value="HELICc"/>
    <property type="match status" value="1"/>
</dbReference>